<keyword evidence="3" id="KW-1185">Reference proteome</keyword>
<sequence>MFAPAAGGVLTYAWHGFPQPPAVPVDAALDLAGNTAFAVAAVGLLVVPALRLRPARVVSDPSESRERPVPEVVGGPSGGRG</sequence>
<evidence type="ECO:0000256" key="1">
    <source>
        <dbReference type="SAM" id="MobiDB-lite"/>
    </source>
</evidence>
<dbReference type="Proteomes" id="UP000238312">
    <property type="component" value="Unassembled WGS sequence"/>
</dbReference>
<evidence type="ECO:0000313" key="3">
    <source>
        <dbReference type="Proteomes" id="UP000238312"/>
    </source>
</evidence>
<protein>
    <submittedName>
        <fullName evidence="2">Uncharacterized protein</fullName>
    </submittedName>
</protein>
<comment type="caution">
    <text evidence="2">The sequence shown here is derived from an EMBL/GenBank/DDBJ whole genome shotgun (WGS) entry which is preliminary data.</text>
</comment>
<organism evidence="2 3">
    <name type="scientific">Nonomuraea fuscirosea</name>
    <dbReference type="NCBI Taxonomy" id="1291556"/>
    <lineage>
        <taxon>Bacteria</taxon>
        <taxon>Bacillati</taxon>
        <taxon>Actinomycetota</taxon>
        <taxon>Actinomycetes</taxon>
        <taxon>Streptosporangiales</taxon>
        <taxon>Streptosporangiaceae</taxon>
        <taxon>Nonomuraea</taxon>
    </lineage>
</organism>
<dbReference type="RefSeq" id="WP_106251147.1">
    <property type="nucleotide sequence ID" value="NZ_PVNG01000029.1"/>
</dbReference>
<gene>
    <name evidence="2" type="ORF">B0I32_12932</name>
</gene>
<dbReference type="AlphaFoldDB" id="A0A2T0M600"/>
<dbReference type="EMBL" id="PVNG01000029">
    <property type="protein sequence ID" value="PRX52914.1"/>
    <property type="molecule type" value="Genomic_DNA"/>
</dbReference>
<name>A0A2T0M600_9ACTN</name>
<proteinExistence type="predicted"/>
<accession>A0A2T0M600</accession>
<evidence type="ECO:0000313" key="2">
    <source>
        <dbReference type="EMBL" id="PRX52914.1"/>
    </source>
</evidence>
<feature type="region of interest" description="Disordered" evidence="1">
    <location>
        <begin position="57"/>
        <end position="81"/>
    </location>
</feature>
<reference evidence="2 3" key="1">
    <citation type="submission" date="2018-03" db="EMBL/GenBank/DDBJ databases">
        <title>Genomic Encyclopedia of Type Strains, Phase III (KMG-III): the genomes of soil and plant-associated and newly described type strains.</title>
        <authorList>
            <person name="Whitman W."/>
        </authorList>
    </citation>
    <scope>NUCLEOTIDE SEQUENCE [LARGE SCALE GENOMIC DNA]</scope>
    <source>
        <strain evidence="2 3">CGMCC 4.7104</strain>
    </source>
</reference>